<dbReference type="EMBL" id="VDFV01000045">
    <property type="protein sequence ID" value="TNC63993.1"/>
    <property type="molecule type" value="Genomic_DNA"/>
</dbReference>
<comment type="caution">
    <text evidence="1">The sequence shown here is derived from an EMBL/GenBank/DDBJ whole genome shotgun (WGS) entry which is preliminary data.</text>
</comment>
<organism evidence="1 2">
    <name type="scientific">Rubellimicrobium roseum</name>
    <dbReference type="NCBI Taxonomy" id="687525"/>
    <lineage>
        <taxon>Bacteria</taxon>
        <taxon>Pseudomonadati</taxon>
        <taxon>Pseudomonadota</taxon>
        <taxon>Alphaproteobacteria</taxon>
        <taxon>Rhodobacterales</taxon>
        <taxon>Roseobacteraceae</taxon>
        <taxon>Rubellimicrobium</taxon>
    </lineage>
</organism>
<dbReference type="Gene3D" id="3.20.20.410">
    <property type="entry name" value="Protein of unknown function UPF0759"/>
    <property type="match status" value="1"/>
</dbReference>
<proteinExistence type="predicted"/>
<protein>
    <submittedName>
        <fullName evidence="1">DUF72 domain-containing protein</fullName>
    </submittedName>
</protein>
<name>A0A5C4N553_9RHOB</name>
<evidence type="ECO:0000313" key="2">
    <source>
        <dbReference type="Proteomes" id="UP000305709"/>
    </source>
</evidence>
<keyword evidence="2" id="KW-1185">Reference proteome</keyword>
<dbReference type="PANTHER" id="PTHR30348:SF14">
    <property type="entry name" value="BLR8050 PROTEIN"/>
    <property type="match status" value="1"/>
</dbReference>
<dbReference type="InterPro" id="IPR002763">
    <property type="entry name" value="DUF72"/>
</dbReference>
<dbReference type="SUPFAM" id="SSF117396">
    <property type="entry name" value="TM1631-like"/>
    <property type="match status" value="1"/>
</dbReference>
<dbReference type="PANTHER" id="PTHR30348">
    <property type="entry name" value="UNCHARACTERIZED PROTEIN YECE"/>
    <property type="match status" value="1"/>
</dbReference>
<accession>A0A5C4N553</accession>
<dbReference type="InterPro" id="IPR036520">
    <property type="entry name" value="UPF0759_sf"/>
</dbReference>
<dbReference type="Pfam" id="PF01904">
    <property type="entry name" value="DUF72"/>
    <property type="match status" value="1"/>
</dbReference>
<evidence type="ECO:0000313" key="1">
    <source>
        <dbReference type="EMBL" id="TNC63993.1"/>
    </source>
</evidence>
<sequence>MNTPSMIRVGTAGWSIPKEVAAAFPTEGSHLERYAQVFPGVEINSSFYRPHRVATYERWAASVPDGFRFAVKVPKALTHDSRLSGTEDLLNRFLVEVGGLGRKLGPLLVQLPPSLSFAAGTADRFLRDLRARVEGPIACEPRHRSWFTPDVDALLEELRIGRVAADPAPVPGASSPGGWRGLTYYRLHGSPRIYHSAYGSEAIRDVVDQLHRRAREGSDGWCIFDNTAVFAATPNALAAQEAVVVLTTKSHVRSA</sequence>
<dbReference type="RefSeq" id="WP_139083245.1">
    <property type="nucleotide sequence ID" value="NZ_VDFV01000045.1"/>
</dbReference>
<dbReference type="Proteomes" id="UP000305709">
    <property type="component" value="Unassembled WGS sequence"/>
</dbReference>
<dbReference type="OrthoDB" id="9780310at2"/>
<gene>
    <name evidence="1" type="ORF">FHG71_18825</name>
</gene>
<reference evidence="1 2" key="1">
    <citation type="submission" date="2019-06" db="EMBL/GenBank/DDBJ databases">
        <authorList>
            <person name="Jiang L."/>
        </authorList>
    </citation>
    <scope>NUCLEOTIDE SEQUENCE [LARGE SCALE GENOMIC DNA]</scope>
    <source>
        <strain evidence="1 2">YIM 48858</strain>
    </source>
</reference>
<dbReference type="AlphaFoldDB" id="A0A5C4N553"/>